<dbReference type="EMBL" id="QWDM01000002">
    <property type="protein sequence ID" value="RUT71709.1"/>
    <property type="molecule type" value="Genomic_DNA"/>
</dbReference>
<sequence length="378" mass="43251">MKIFNFFLRILSILFCVACSDSDADSLNTDREFIKFGHKNQVVNFVPFDYTVLNDEEKLILFDHDLALGNLSFNTKFKILNDEPILISTGADFVCIKISNNYLEIYKASSDFKDIVLNEKIEFSSPLEKNVVYQMGFKKTLENTSFYLRGNSISVNKVYNNDENFNQCIIRGKPYFKISKGSFNVSESLLSSDYQNKPKISIYGDSFIEGFSLIVNDLSLKNRWCAKLSTDIGADNCLIDGKGGDMLSQSFLDRFTLENSWYKSKYVILSIGTNNKNPQQYIHYMQKVIEILKANGQIPILVTLTPRATFQFSETGDVVNKWILSSGEIYVDMNKAVTIADDSSIWKKDYVFFDGIHPTPLAYTKMYDQLKVDCPFIF</sequence>
<dbReference type="Proteomes" id="UP000288102">
    <property type="component" value="Unassembled WGS sequence"/>
</dbReference>
<protein>
    <submittedName>
        <fullName evidence="3">SGNH/GDSL hydrolase family protein</fullName>
    </submittedName>
</protein>
<evidence type="ECO:0000313" key="3">
    <source>
        <dbReference type="EMBL" id="RUT71709.1"/>
    </source>
</evidence>
<dbReference type="InterPro" id="IPR036514">
    <property type="entry name" value="SGNH_hydro_sf"/>
</dbReference>
<evidence type="ECO:0000259" key="2">
    <source>
        <dbReference type="Pfam" id="PF13472"/>
    </source>
</evidence>
<dbReference type="RefSeq" id="WP_127336956.1">
    <property type="nucleotide sequence ID" value="NZ_QWDM01000002.1"/>
</dbReference>
<dbReference type="GO" id="GO:0016788">
    <property type="term" value="F:hydrolase activity, acting on ester bonds"/>
    <property type="evidence" value="ECO:0007669"/>
    <property type="project" value="UniProtKB-ARBA"/>
</dbReference>
<dbReference type="Pfam" id="PF13472">
    <property type="entry name" value="Lipase_GDSL_2"/>
    <property type="match status" value="1"/>
</dbReference>
<dbReference type="InterPro" id="IPR013830">
    <property type="entry name" value="SGNH_hydro"/>
</dbReference>
<evidence type="ECO:0000313" key="4">
    <source>
        <dbReference type="Proteomes" id="UP000288102"/>
    </source>
</evidence>
<evidence type="ECO:0000256" key="1">
    <source>
        <dbReference type="SAM" id="SignalP"/>
    </source>
</evidence>
<dbReference type="CDD" id="cd00229">
    <property type="entry name" value="SGNH_hydrolase"/>
    <property type="match status" value="1"/>
</dbReference>
<feature type="domain" description="SGNH hydrolase-type esterase" evidence="2">
    <location>
        <begin position="203"/>
        <end position="363"/>
    </location>
</feature>
<dbReference type="Gene3D" id="3.40.50.1110">
    <property type="entry name" value="SGNH hydrolase"/>
    <property type="match status" value="1"/>
</dbReference>
<feature type="signal peptide" evidence="1">
    <location>
        <begin position="1"/>
        <end position="18"/>
    </location>
</feature>
<gene>
    <name evidence="3" type="ORF">D0817_03215</name>
</gene>
<proteinExistence type="predicted"/>
<reference evidence="4" key="1">
    <citation type="journal article" date="2019" name="Syst. Appl. Microbiol.">
        <title>Flavobacterium circumlabens sp. nov. and Flavobacterium cupreum sp. nov., two psychrotrophic species isolated from Antarctic environmental samples.</title>
        <authorList>
            <person name="Kralova S."/>
            <person name="Busse H.-J."/>
            <person name="Svec P."/>
            <person name="Maslanova I."/>
            <person name="Stankova E."/>
            <person name="Bartak M."/>
            <person name="Sedlacek I."/>
        </authorList>
    </citation>
    <scope>NUCLEOTIDE SEQUENCE [LARGE SCALE GENOMIC DNA]</scope>
    <source>
        <strain evidence="4">CCM 8825</strain>
    </source>
</reference>
<keyword evidence="4" id="KW-1185">Reference proteome</keyword>
<keyword evidence="3" id="KW-0378">Hydrolase</keyword>
<dbReference type="OrthoDB" id="9794725at2"/>
<dbReference type="AlphaFoldDB" id="A0A434ABA8"/>
<dbReference type="SUPFAM" id="SSF52266">
    <property type="entry name" value="SGNH hydrolase"/>
    <property type="match status" value="1"/>
</dbReference>
<keyword evidence="1" id="KW-0732">Signal</keyword>
<organism evidence="3 4">
    <name type="scientific">Flavobacterium cupreum</name>
    <dbReference type="NCBI Taxonomy" id="2133766"/>
    <lineage>
        <taxon>Bacteria</taxon>
        <taxon>Pseudomonadati</taxon>
        <taxon>Bacteroidota</taxon>
        <taxon>Flavobacteriia</taxon>
        <taxon>Flavobacteriales</taxon>
        <taxon>Flavobacteriaceae</taxon>
        <taxon>Flavobacterium</taxon>
    </lineage>
</organism>
<feature type="chain" id="PRO_5019138879" evidence="1">
    <location>
        <begin position="19"/>
        <end position="378"/>
    </location>
</feature>
<comment type="caution">
    <text evidence="3">The sequence shown here is derived from an EMBL/GenBank/DDBJ whole genome shotgun (WGS) entry which is preliminary data.</text>
</comment>
<name>A0A434ABA8_9FLAO</name>
<accession>A0A434ABA8</accession>